<comment type="subcellular location">
    <subcellularLocation>
        <location evidence="2">Peroxisome membrane</location>
        <topology evidence="2">Peripheral membrane protein</topology>
    </subcellularLocation>
</comment>
<feature type="compositionally biased region" description="Acidic residues" evidence="6">
    <location>
        <begin position="420"/>
        <end position="429"/>
    </location>
</feature>
<feature type="compositionally biased region" description="Polar residues" evidence="6">
    <location>
        <begin position="489"/>
        <end position="498"/>
    </location>
</feature>
<feature type="region of interest" description="Disordered" evidence="6">
    <location>
        <begin position="678"/>
        <end position="737"/>
    </location>
</feature>
<feature type="compositionally biased region" description="Polar residues" evidence="6">
    <location>
        <begin position="228"/>
        <end position="241"/>
    </location>
</feature>
<dbReference type="Pfam" id="PF12634">
    <property type="entry name" value="Inp1"/>
    <property type="match status" value="1"/>
</dbReference>
<evidence type="ECO:0000256" key="5">
    <source>
        <dbReference type="ARBA" id="ARBA00023136"/>
    </source>
</evidence>
<proteinExistence type="inferred from homology"/>
<dbReference type="InterPro" id="IPR024758">
    <property type="entry name" value="Inp1"/>
</dbReference>
<protein>
    <recommendedName>
        <fullName evidence="4">Inheritance of peroxisomes protein 1</fullName>
    </recommendedName>
</protein>
<feature type="region of interest" description="Disordered" evidence="6">
    <location>
        <begin position="200"/>
        <end position="514"/>
    </location>
</feature>
<evidence type="ECO:0000256" key="3">
    <source>
        <dbReference type="ARBA" id="ARBA00010707"/>
    </source>
</evidence>
<evidence type="ECO:0000313" key="8">
    <source>
        <dbReference type="Proteomes" id="UP000288859"/>
    </source>
</evidence>
<evidence type="ECO:0000256" key="6">
    <source>
        <dbReference type="SAM" id="MobiDB-lite"/>
    </source>
</evidence>
<feature type="compositionally biased region" description="Acidic residues" evidence="6">
    <location>
        <begin position="728"/>
        <end position="737"/>
    </location>
</feature>
<feature type="compositionally biased region" description="Polar residues" evidence="6">
    <location>
        <begin position="574"/>
        <end position="583"/>
    </location>
</feature>
<name>A0A438NI85_EXOME</name>
<comment type="function">
    <text evidence="1">Required for peroxisome inheritance.</text>
</comment>
<gene>
    <name evidence="7" type="ORF">B0A52_00797</name>
</gene>
<comment type="caution">
    <text evidence="7">The sequence shown here is derived from an EMBL/GenBank/DDBJ whole genome shotgun (WGS) entry which is preliminary data.</text>
</comment>
<organism evidence="7 8">
    <name type="scientific">Exophiala mesophila</name>
    <name type="common">Black yeast-like fungus</name>
    <dbReference type="NCBI Taxonomy" id="212818"/>
    <lineage>
        <taxon>Eukaryota</taxon>
        <taxon>Fungi</taxon>
        <taxon>Dikarya</taxon>
        <taxon>Ascomycota</taxon>
        <taxon>Pezizomycotina</taxon>
        <taxon>Eurotiomycetes</taxon>
        <taxon>Chaetothyriomycetidae</taxon>
        <taxon>Chaetothyriales</taxon>
        <taxon>Herpotrichiellaceae</taxon>
        <taxon>Exophiala</taxon>
    </lineage>
</organism>
<evidence type="ECO:0000256" key="2">
    <source>
        <dbReference type="ARBA" id="ARBA00004421"/>
    </source>
</evidence>
<dbReference type="EMBL" id="NAJM01000002">
    <property type="protein sequence ID" value="RVX75444.1"/>
    <property type="molecule type" value="Genomic_DNA"/>
</dbReference>
<evidence type="ECO:0000256" key="1">
    <source>
        <dbReference type="ARBA" id="ARBA00003594"/>
    </source>
</evidence>
<comment type="similarity">
    <text evidence="3">Belongs to the INP1 family.</text>
</comment>
<feature type="compositionally biased region" description="Polar residues" evidence="6">
    <location>
        <begin position="388"/>
        <end position="417"/>
    </location>
</feature>
<accession>A0A438NI85</accession>
<sequence>MAYPPSSYGDRPPLQGYRRSFTTPARPLSFHEKAGLQNADADTDILYSHPSARIILFSPPTDSLPTTTKDTLPDADYPVDAVEVLPWRSRTETLLSNCAIVIEKVRGSTWFLKSADQKVIQTIMRNSQCWCVDGESKFVLRTGKLRYYRIELPLETDQDRDKVRDLKLALPRVLRFEITPCPFKRAFHVDLPEDAITPRRKGTWKRRAPLEPTTPNTDPLPLRRSKTTRAWSLQGQASTPMQPYGRRGSDYGFRPSRDSSPNPRLDFDAYRPTTPSSLASSEEPGDHWRDEAQDDSMVPPEQSQSSHAMDVQTPGSECEVSAHLSEQESPQSDNEPEVPATISQDDQLAPTSATPEDVPQEADKASMTFEAPPPEIVTPEEDQILAPEQTSTSQINSLESKIDTSVDSDTSMPSGTATEPAEEDKEEQDILASDVDVAQDGEPSSSIAAVEDHDAISQEDSALDPEVEPSSEKPIDNTITPDAEEDSLTRVSSTDSFFTSNSLTEESLSSHVDSIDFQKTPNAEQLDPFAMKVRQHKRDVSELTVTASTIDSFLDTSSVRPSTGDSIDVPTTPALAQSTTSDLSWPDVETPSSPLRDEGLRRRLKTQRSLSPLPPSPTLFAPGSPTHGSHFTAAFLQKACNLALVKPMEAVVLLVHILARIAGGATVNDLLNGELFKRPEQHRRSSSFPDQASSPRDDTDDEDDFGVPFRGRLRKDVSQAETSAVKDDDSDSMFDLD</sequence>
<feature type="region of interest" description="Disordered" evidence="6">
    <location>
        <begin position="555"/>
        <end position="601"/>
    </location>
</feature>
<dbReference type="OrthoDB" id="4097008at2759"/>
<feature type="compositionally biased region" description="Polar residues" evidence="6">
    <location>
        <begin position="341"/>
        <end position="354"/>
    </location>
</feature>
<keyword evidence="5" id="KW-0472">Membrane</keyword>
<dbReference type="GO" id="GO:0045033">
    <property type="term" value="P:peroxisome inheritance"/>
    <property type="evidence" value="ECO:0007669"/>
    <property type="project" value="InterPro"/>
</dbReference>
<evidence type="ECO:0000313" key="7">
    <source>
        <dbReference type="EMBL" id="RVX75444.1"/>
    </source>
</evidence>
<dbReference type="AlphaFoldDB" id="A0A438NI85"/>
<feature type="compositionally biased region" description="Low complexity" evidence="6">
    <location>
        <begin position="499"/>
        <end position="510"/>
    </location>
</feature>
<feature type="compositionally biased region" description="Polar residues" evidence="6">
    <location>
        <begin position="555"/>
        <end position="565"/>
    </location>
</feature>
<dbReference type="GO" id="GO:0005780">
    <property type="term" value="C:extrinsic component of intraperoxisomal membrane"/>
    <property type="evidence" value="ECO:0007669"/>
    <property type="project" value="InterPro"/>
</dbReference>
<dbReference type="Proteomes" id="UP000288859">
    <property type="component" value="Unassembled WGS sequence"/>
</dbReference>
<dbReference type="VEuPathDB" id="FungiDB:PV10_00281"/>
<evidence type="ECO:0000256" key="4">
    <source>
        <dbReference type="ARBA" id="ARBA00021397"/>
    </source>
</evidence>
<reference evidence="7 8" key="1">
    <citation type="submission" date="2017-03" db="EMBL/GenBank/DDBJ databases">
        <title>Genomes of endolithic fungi from Antarctica.</title>
        <authorList>
            <person name="Coleine C."/>
            <person name="Masonjones S."/>
            <person name="Stajich J.E."/>
        </authorList>
    </citation>
    <scope>NUCLEOTIDE SEQUENCE [LARGE SCALE GENOMIC DNA]</scope>
    <source>
        <strain evidence="7 8">CCFEE 6314</strain>
    </source>
</reference>